<dbReference type="EC" id="3.2.2.n1" evidence="3"/>
<evidence type="ECO:0000256" key="3">
    <source>
        <dbReference type="RuleBase" id="RU363015"/>
    </source>
</evidence>
<comment type="caution">
    <text evidence="4">The sequence shown here is derived from an EMBL/GenBank/DDBJ whole genome shotgun (WGS) entry which is preliminary data.</text>
</comment>
<evidence type="ECO:0000256" key="1">
    <source>
        <dbReference type="ARBA" id="ARBA00000274"/>
    </source>
</evidence>
<accession>A0ABS9Q8D7</accession>
<keyword evidence="3" id="KW-0203">Cytokinin biosynthesis</keyword>
<dbReference type="SUPFAM" id="SSF102405">
    <property type="entry name" value="MCP/YpsA-like"/>
    <property type="match status" value="1"/>
</dbReference>
<keyword evidence="3" id="KW-0378">Hydrolase</keyword>
<evidence type="ECO:0000256" key="2">
    <source>
        <dbReference type="ARBA" id="ARBA00006763"/>
    </source>
</evidence>
<dbReference type="PANTHER" id="PTHR31223:SF70">
    <property type="entry name" value="LOG FAMILY PROTEIN YJL055W"/>
    <property type="match status" value="1"/>
</dbReference>
<gene>
    <name evidence="4" type="ORF">L4923_01380</name>
</gene>
<dbReference type="Gene3D" id="3.40.50.450">
    <property type="match status" value="1"/>
</dbReference>
<keyword evidence="5" id="KW-1185">Reference proteome</keyword>
<dbReference type="NCBIfam" id="TIGR00730">
    <property type="entry name" value="Rossman fold protein, TIGR00730 family"/>
    <property type="match status" value="1"/>
</dbReference>
<evidence type="ECO:0000313" key="5">
    <source>
        <dbReference type="Proteomes" id="UP001201701"/>
    </source>
</evidence>
<evidence type="ECO:0000313" key="4">
    <source>
        <dbReference type="EMBL" id="MCG7503665.1"/>
    </source>
</evidence>
<comment type="catalytic activity">
    <reaction evidence="1">
        <text>AMP + H2O = D-ribose 5-phosphate + adenine</text>
        <dbReference type="Rhea" id="RHEA:20129"/>
        <dbReference type="ChEBI" id="CHEBI:15377"/>
        <dbReference type="ChEBI" id="CHEBI:16708"/>
        <dbReference type="ChEBI" id="CHEBI:78346"/>
        <dbReference type="ChEBI" id="CHEBI:456215"/>
        <dbReference type="EC" id="3.2.2.4"/>
    </reaction>
</comment>
<dbReference type="RefSeq" id="WP_239361506.1">
    <property type="nucleotide sequence ID" value="NZ_JAKREW010000001.1"/>
</dbReference>
<reference evidence="4 5" key="1">
    <citation type="submission" date="2022-02" db="EMBL/GenBank/DDBJ databases">
        <title>Draft genome sequence of Mezorhizobium retamae strain IRAMC:0171 isolated from Retama raetam nodules.</title>
        <authorList>
            <person name="Bengaied R."/>
            <person name="Sbissi I."/>
            <person name="Huber K."/>
            <person name="Ghodbane F."/>
            <person name="Nouioui I."/>
            <person name="Tarhouni M."/>
            <person name="Gtari M."/>
        </authorList>
    </citation>
    <scope>NUCLEOTIDE SEQUENCE [LARGE SCALE GENOMIC DNA]</scope>
    <source>
        <strain evidence="4 5">IRAMC:0171</strain>
    </source>
</reference>
<dbReference type="Proteomes" id="UP001201701">
    <property type="component" value="Unassembled WGS sequence"/>
</dbReference>
<dbReference type="PANTHER" id="PTHR31223">
    <property type="entry name" value="LOG FAMILY PROTEIN YJL055W"/>
    <property type="match status" value="1"/>
</dbReference>
<dbReference type="EMBL" id="JAKREW010000001">
    <property type="protein sequence ID" value="MCG7503665.1"/>
    <property type="molecule type" value="Genomic_DNA"/>
</dbReference>
<name>A0ABS9Q8D7_9HYPH</name>
<proteinExistence type="inferred from homology"/>
<comment type="similarity">
    <text evidence="2 3">Belongs to the LOG family.</text>
</comment>
<dbReference type="InterPro" id="IPR005269">
    <property type="entry name" value="LOG"/>
</dbReference>
<organism evidence="4 5">
    <name type="scientific">Mesorhizobium retamae</name>
    <dbReference type="NCBI Taxonomy" id="2912854"/>
    <lineage>
        <taxon>Bacteria</taxon>
        <taxon>Pseudomonadati</taxon>
        <taxon>Pseudomonadota</taxon>
        <taxon>Alphaproteobacteria</taxon>
        <taxon>Hyphomicrobiales</taxon>
        <taxon>Phyllobacteriaceae</taxon>
        <taxon>Mesorhizobium</taxon>
    </lineage>
</organism>
<sequence length="222" mass="23166">MTGVIPNLRDRSRDSLRTVCLLCGGYPGTSAEFEKSAAELGRAIALEGIHLVYGGSVGDLTGTVAIAAAECGGRVTAVLAHPGGTNTNRLPFADDFVIAADPQARKRTMFDRADAFIALPGGVGAMEELAEIVALHKQELVRKPLLIANFGKFWNPLLDLLMYLRSSGFICGEALDSCLVTESPKAILPMLGVALVVNDQHGIANANGAIAVHSSIAGALNA</sequence>
<dbReference type="InterPro" id="IPR031100">
    <property type="entry name" value="LOG_fam"/>
</dbReference>
<protein>
    <recommendedName>
        <fullName evidence="3">Cytokinin riboside 5'-monophosphate phosphoribohydrolase</fullName>
        <ecNumber evidence="3">3.2.2.n1</ecNumber>
    </recommendedName>
</protein>
<dbReference type="Pfam" id="PF03641">
    <property type="entry name" value="Lysine_decarbox"/>
    <property type="match status" value="1"/>
</dbReference>